<dbReference type="InterPro" id="IPR004143">
    <property type="entry name" value="BPL_LPL_catalytic"/>
</dbReference>
<gene>
    <name evidence="3" type="ORF">ABXR19_08395</name>
</gene>
<keyword evidence="4" id="KW-1185">Reference proteome</keyword>
<reference evidence="3 4" key="1">
    <citation type="submission" date="2024-07" db="EMBL/GenBank/DDBJ databases">
        <title>Uliginosibacterium flavum JJ3220;KACC:17644.</title>
        <authorList>
            <person name="Kim M.K."/>
        </authorList>
    </citation>
    <scope>NUCLEOTIDE SEQUENCE [LARGE SCALE GENOMIC DNA]</scope>
    <source>
        <strain evidence="3 4">KACC:17644</strain>
    </source>
</reference>
<organism evidence="3 4">
    <name type="scientific">Uliginosibacterium flavum</name>
    <dbReference type="NCBI Taxonomy" id="1396831"/>
    <lineage>
        <taxon>Bacteria</taxon>
        <taxon>Pseudomonadati</taxon>
        <taxon>Pseudomonadota</taxon>
        <taxon>Betaproteobacteria</taxon>
        <taxon>Rhodocyclales</taxon>
        <taxon>Zoogloeaceae</taxon>
        <taxon>Uliginosibacterium</taxon>
    </lineage>
</organism>
<dbReference type="Gene3D" id="3.30.930.10">
    <property type="entry name" value="Bira Bifunctional Protein, Domain 2"/>
    <property type="match status" value="1"/>
</dbReference>
<evidence type="ECO:0000313" key="3">
    <source>
        <dbReference type="EMBL" id="MET7014209.1"/>
    </source>
</evidence>
<dbReference type="Gene3D" id="2.30.30.100">
    <property type="match status" value="1"/>
</dbReference>
<dbReference type="SUPFAM" id="SSF55681">
    <property type="entry name" value="Class II aaRS and biotin synthetases"/>
    <property type="match status" value="1"/>
</dbReference>
<dbReference type="PROSITE" id="PS51733">
    <property type="entry name" value="BPL_LPL_CATALYTIC"/>
    <property type="match status" value="1"/>
</dbReference>
<dbReference type="PANTHER" id="PTHR12835:SF5">
    <property type="entry name" value="BIOTIN--PROTEIN LIGASE"/>
    <property type="match status" value="1"/>
</dbReference>
<comment type="caution">
    <text evidence="3">The sequence shown here is derived from an EMBL/GenBank/DDBJ whole genome shotgun (WGS) entry which is preliminary data.</text>
</comment>
<dbReference type="NCBIfam" id="TIGR00121">
    <property type="entry name" value="birA_ligase"/>
    <property type="match status" value="1"/>
</dbReference>
<protein>
    <submittedName>
        <fullName evidence="3">Biotin--[acetyl-CoA-carboxylase] ligase</fullName>
        <ecNumber evidence="3">6.3.4.15</ecNumber>
    </submittedName>
</protein>
<name>A0ABV2TJV2_9RHOO</name>
<evidence type="ECO:0000256" key="1">
    <source>
        <dbReference type="ARBA" id="ARBA00022598"/>
    </source>
</evidence>
<feature type="domain" description="BPL/LPL catalytic" evidence="2">
    <location>
        <begin position="22"/>
        <end position="199"/>
    </location>
</feature>
<sequence length="267" mass="27936">MPMLARPAFDYALLLSQLGTARARFDVDWLAECSSTNTVLQERAAKGAASGSVLVADVQTAGRGRRGRSWLSSPDNSLTFSLLWRLPPAVRSAGLSLAVGLAVAQALESLGARGVGLKWPNDIWLLGQKLGGVLIEVAFDSNGLGLIIGIGLNLRHDAELETQLGHASAALSDEDLLLPREVVLGAVLRELASVLDRFGSEGFTALRAAWCARNALLGLPVRVSSESGEHLGNCGDVAADGALILHTAYGAHLLITGGDVSLAPMSR</sequence>
<dbReference type="Pfam" id="PF03099">
    <property type="entry name" value="BPL_LplA_LipB"/>
    <property type="match status" value="1"/>
</dbReference>
<proteinExistence type="predicted"/>
<evidence type="ECO:0000259" key="2">
    <source>
        <dbReference type="PROSITE" id="PS51733"/>
    </source>
</evidence>
<dbReference type="GO" id="GO:0004077">
    <property type="term" value="F:biotin--[biotin carboxyl-carrier protein] ligase activity"/>
    <property type="evidence" value="ECO:0007669"/>
    <property type="project" value="UniProtKB-EC"/>
</dbReference>
<keyword evidence="1 3" id="KW-0436">Ligase</keyword>
<dbReference type="CDD" id="cd16442">
    <property type="entry name" value="BPL"/>
    <property type="match status" value="1"/>
</dbReference>
<dbReference type="RefSeq" id="WP_354600669.1">
    <property type="nucleotide sequence ID" value="NZ_JBEWZI010000007.1"/>
</dbReference>
<evidence type="ECO:0000313" key="4">
    <source>
        <dbReference type="Proteomes" id="UP001549691"/>
    </source>
</evidence>
<accession>A0ABV2TJV2</accession>
<dbReference type="InterPro" id="IPR004408">
    <property type="entry name" value="Biotin_CoA_COase_ligase"/>
</dbReference>
<dbReference type="InterPro" id="IPR045864">
    <property type="entry name" value="aa-tRNA-synth_II/BPL/LPL"/>
</dbReference>
<dbReference type="PANTHER" id="PTHR12835">
    <property type="entry name" value="BIOTIN PROTEIN LIGASE"/>
    <property type="match status" value="1"/>
</dbReference>
<dbReference type="EC" id="6.3.4.15" evidence="3"/>
<dbReference type="Proteomes" id="UP001549691">
    <property type="component" value="Unassembled WGS sequence"/>
</dbReference>
<dbReference type="EMBL" id="JBEWZI010000007">
    <property type="protein sequence ID" value="MET7014209.1"/>
    <property type="molecule type" value="Genomic_DNA"/>
</dbReference>